<comment type="caution">
    <text evidence="3">The sequence shown here is derived from an EMBL/GenBank/DDBJ whole genome shotgun (WGS) entry which is preliminary data.</text>
</comment>
<proteinExistence type="predicted"/>
<name>A0ABR0ADD3_9CRUS</name>
<evidence type="ECO:0000313" key="3">
    <source>
        <dbReference type="EMBL" id="KAK4023129.1"/>
    </source>
</evidence>
<evidence type="ECO:0008006" key="5">
    <source>
        <dbReference type="Google" id="ProtNLM"/>
    </source>
</evidence>
<keyword evidence="2" id="KW-0732">Signal</keyword>
<feature type="chain" id="PRO_5047206983" description="Spaetzle domain-containing protein" evidence="2">
    <location>
        <begin position="25"/>
        <end position="280"/>
    </location>
</feature>
<protein>
    <recommendedName>
        <fullName evidence="5">Spaetzle domain-containing protein</fullName>
    </recommendedName>
</protein>
<evidence type="ECO:0000256" key="2">
    <source>
        <dbReference type="SAM" id="SignalP"/>
    </source>
</evidence>
<feature type="region of interest" description="Disordered" evidence="1">
    <location>
        <begin position="230"/>
        <end position="263"/>
    </location>
</feature>
<gene>
    <name evidence="3" type="ORF">OUZ56_008558</name>
</gene>
<organism evidence="3 4">
    <name type="scientific">Daphnia magna</name>
    <dbReference type="NCBI Taxonomy" id="35525"/>
    <lineage>
        <taxon>Eukaryota</taxon>
        <taxon>Metazoa</taxon>
        <taxon>Ecdysozoa</taxon>
        <taxon>Arthropoda</taxon>
        <taxon>Crustacea</taxon>
        <taxon>Branchiopoda</taxon>
        <taxon>Diplostraca</taxon>
        <taxon>Cladocera</taxon>
        <taxon>Anomopoda</taxon>
        <taxon>Daphniidae</taxon>
        <taxon>Daphnia</taxon>
    </lineage>
</organism>
<dbReference type="EMBL" id="JAOYFB010000037">
    <property type="protein sequence ID" value="KAK4023129.1"/>
    <property type="molecule type" value="Genomic_DNA"/>
</dbReference>
<sequence length="280" mass="31031">MATIISQCLRVAICVVLFSNSSWARSENDVPVLCPAVAPGIFGDLTQHYGCYLPGVDVLEDKMKPTRPSGMSRIKPGAIPQTPMWLKEFSSHLLNSTRLINNFLQAENPTLDDSDTECDGSCPSSPSWVPQCCRAETRLLYPMYGRSLTTDRLVPIAQELNPNGIQQPVVYRHCLSEETELVHGRCHQSTLARLFFIPTTGGYPYRQDLILVPNNCECLVTLGRKFENNWDESDKQDTPDNSPPATLLPLNEGSGMGGVESSPDLAMVQDEQLILHHQDS</sequence>
<accession>A0ABR0ADD3</accession>
<keyword evidence="4" id="KW-1185">Reference proteome</keyword>
<evidence type="ECO:0000256" key="1">
    <source>
        <dbReference type="SAM" id="MobiDB-lite"/>
    </source>
</evidence>
<feature type="signal peptide" evidence="2">
    <location>
        <begin position="1"/>
        <end position="24"/>
    </location>
</feature>
<reference evidence="3 4" key="1">
    <citation type="journal article" date="2023" name="Nucleic Acids Res.">
        <title>The hologenome of Daphnia magna reveals possible DNA methylation and microbiome-mediated evolution of the host genome.</title>
        <authorList>
            <person name="Chaturvedi A."/>
            <person name="Li X."/>
            <person name="Dhandapani V."/>
            <person name="Marshall H."/>
            <person name="Kissane S."/>
            <person name="Cuenca-Cambronero M."/>
            <person name="Asole G."/>
            <person name="Calvet F."/>
            <person name="Ruiz-Romero M."/>
            <person name="Marangio P."/>
            <person name="Guigo R."/>
            <person name="Rago D."/>
            <person name="Mirbahai L."/>
            <person name="Eastwood N."/>
            <person name="Colbourne J.K."/>
            <person name="Zhou J."/>
            <person name="Mallon E."/>
            <person name="Orsini L."/>
        </authorList>
    </citation>
    <scope>NUCLEOTIDE SEQUENCE [LARGE SCALE GENOMIC DNA]</scope>
    <source>
        <strain evidence="3">LRV0_1</strain>
    </source>
</reference>
<dbReference type="Proteomes" id="UP001234178">
    <property type="component" value="Unassembled WGS sequence"/>
</dbReference>
<evidence type="ECO:0000313" key="4">
    <source>
        <dbReference type="Proteomes" id="UP001234178"/>
    </source>
</evidence>